<reference evidence="6" key="1">
    <citation type="journal article" date="2019" name="Int. J. Syst. Evol. Microbiol.">
        <title>The Global Catalogue of Microorganisms (GCM) 10K type strain sequencing project: providing services to taxonomists for standard genome sequencing and annotation.</title>
        <authorList>
            <consortium name="The Broad Institute Genomics Platform"/>
            <consortium name="The Broad Institute Genome Sequencing Center for Infectious Disease"/>
            <person name="Wu L."/>
            <person name="Ma J."/>
        </authorList>
    </citation>
    <scope>NUCLEOTIDE SEQUENCE [LARGE SCALE GENOMIC DNA]</scope>
    <source>
        <strain evidence="6">KCTC 42964</strain>
    </source>
</reference>
<dbReference type="PANTHER" id="PTHR44688:SF16">
    <property type="entry name" value="DNA-BINDING TRANSCRIPTIONAL ACTIVATOR DEVR_DOSR"/>
    <property type="match status" value="1"/>
</dbReference>
<keyword evidence="3" id="KW-0804">Transcription</keyword>
<dbReference type="Pfam" id="PF00196">
    <property type="entry name" value="GerE"/>
    <property type="match status" value="1"/>
</dbReference>
<dbReference type="CDD" id="cd06170">
    <property type="entry name" value="LuxR_C_like"/>
    <property type="match status" value="1"/>
</dbReference>
<organism evidence="5 6">
    <name type="scientific">Marinibaculum pumilum</name>
    <dbReference type="NCBI Taxonomy" id="1766165"/>
    <lineage>
        <taxon>Bacteria</taxon>
        <taxon>Pseudomonadati</taxon>
        <taxon>Pseudomonadota</taxon>
        <taxon>Alphaproteobacteria</taxon>
        <taxon>Rhodospirillales</taxon>
        <taxon>Rhodospirillaceae</taxon>
        <taxon>Marinibaculum</taxon>
    </lineage>
</organism>
<comment type="caution">
    <text evidence="5">The sequence shown here is derived from an EMBL/GenBank/DDBJ whole genome shotgun (WGS) entry which is preliminary data.</text>
</comment>
<evidence type="ECO:0000256" key="3">
    <source>
        <dbReference type="ARBA" id="ARBA00023163"/>
    </source>
</evidence>
<name>A0ABV7KUP5_9PROT</name>
<dbReference type="SMART" id="SM00421">
    <property type="entry name" value="HTH_LUXR"/>
    <property type="match status" value="1"/>
</dbReference>
<dbReference type="InterPro" id="IPR036693">
    <property type="entry name" value="TF_LuxR_autoind-bd_dom_sf"/>
</dbReference>
<accession>A0ABV7KUP5</accession>
<dbReference type="Gene3D" id="1.10.10.10">
    <property type="entry name" value="Winged helix-like DNA-binding domain superfamily/Winged helix DNA-binding domain"/>
    <property type="match status" value="1"/>
</dbReference>
<dbReference type="PROSITE" id="PS50043">
    <property type="entry name" value="HTH_LUXR_2"/>
    <property type="match status" value="1"/>
</dbReference>
<feature type="domain" description="HTH luxR-type" evidence="4">
    <location>
        <begin position="174"/>
        <end position="239"/>
    </location>
</feature>
<dbReference type="SUPFAM" id="SSF75516">
    <property type="entry name" value="Pheromone-binding domain of LuxR-like quorum-sensing transcription factors"/>
    <property type="match status" value="1"/>
</dbReference>
<dbReference type="SUPFAM" id="SSF46894">
    <property type="entry name" value="C-terminal effector domain of the bipartite response regulators"/>
    <property type="match status" value="1"/>
</dbReference>
<dbReference type="RefSeq" id="WP_379897789.1">
    <property type="nucleotide sequence ID" value="NZ_JBHRTR010000005.1"/>
</dbReference>
<dbReference type="Gene3D" id="3.30.450.80">
    <property type="entry name" value="Transcription factor LuxR-like, autoinducer-binding domain"/>
    <property type="match status" value="1"/>
</dbReference>
<evidence type="ECO:0000256" key="1">
    <source>
        <dbReference type="ARBA" id="ARBA00023015"/>
    </source>
</evidence>
<gene>
    <name evidence="5" type="ORF">ACFOGJ_02290</name>
</gene>
<dbReference type="EMBL" id="JBHRTR010000005">
    <property type="protein sequence ID" value="MFC3226039.1"/>
    <property type="molecule type" value="Genomic_DNA"/>
</dbReference>
<dbReference type="InterPro" id="IPR000792">
    <property type="entry name" value="Tscrpt_reg_LuxR_C"/>
</dbReference>
<dbReference type="PANTHER" id="PTHR44688">
    <property type="entry name" value="DNA-BINDING TRANSCRIPTIONAL ACTIVATOR DEVR_DOSR"/>
    <property type="match status" value="1"/>
</dbReference>
<dbReference type="InterPro" id="IPR036388">
    <property type="entry name" value="WH-like_DNA-bd_sf"/>
</dbReference>
<keyword evidence="6" id="KW-1185">Reference proteome</keyword>
<evidence type="ECO:0000256" key="2">
    <source>
        <dbReference type="ARBA" id="ARBA00023125"/>
    </source>
</evidence>
<dbReference type="Pfam" id="PF03472">
    <property type="entry name" value="Autoind_bind"/>
    <property type="match status" value="1"/>
</dbReference>
<evidence type="ECO:0000259" key="4">
    <source>
        <dbReference type="PROSITE" id="PS50043"/>
    </source>
</evidence>
<dbReference type="Proteomes" id="UP001595528">
    <property type="component" value="Unassembled WGS sequence"/>
</dbReference>
<keyword evidence="1" id="KW-0805">Transcription regulation</keyword>
<dbReference type="InterPro" id="IPR005143">
    <property type="entry name" value="TF_LuxR_autoind-bd_dom"/>
</dbReference>
<evidence type="ECO:0000313" key="5">
    <source>
        <dbReference type="EMBL" id="MFC3226039.1"/>
    </source>
</evidence>
<sequence length="242" mass="26756">MTHFDETLEFIDRIETAPNAQAISAELLSITSRYGLDLLIAGTMPRPQANQSAQRESVLFQGWPVSWLQRYIEKEYVFVDPVIRRIQSNLSPFDWAEAEPDPACEQIARHVMGEAREHGLGAGFAVPLITLEGDIAAVSLGGERMDIPPKAEGMISLISTYAMGRAIQLRAKDAAELKEPLTSRETECLRWAAAGKSEWEIGAILGISEHTAERHLLNAKNKLRAVNRVQAVAEAIRSGLIR</sequence>
<proteinExistence type="predicted"/>
<dbReference type="PRINTS" id="PR00038">
    <property type="entry name" value="HTHLUXR"/>
</dbReference>
<evidence type="ECO:0000313" key="6">
    <source>
        <dbReference type="Proteomes" id="UP001595528"/>
    </source>
</evidence>
<keyword evidence="2" id="KW-0238">DNA-binding</keyword>
<dbReference type="InterPro" id="IPR016032">
    <property type="entry name" value="Sig_transdc_resp-reg_C-effctor"/>
</dbReference>
<protein>
    <submittedName>
        <fullName evidence="5">Autoinducer binding domain-containing protein</fullName>
    </submittedName>
</protein>